<evidence type="ECO:0000259" key="1">
    <source>
        <dbReference type="SMART" id="SM00465"/>
    </source>
</evidence>
<proteinExistence type="predicted"/>
<dbReference type="InterPro" id="IPR000305">
    <property type="entry name" value="GIY-YIG_endonuc"/>
</dbReference>
<sequence length="147" mass="16356">MLGGAAVDPGIYALLIYVPYDLSLNIGQLGTVEFKRGYYAYVGSALGGISARVRRHLRTEKKVHWHIDHLLLHARAVDVVAARGRGRKECTVAAELSKRLPGVKGFGSSDCDCESHLFYSPDFDELRRVVFEGFREAGVKIFRFGEI</sequence>
<comment type="caution">
    <text evidence="2">The sequence shown here is derived from an EMBL/GenBank/DDBJ whole genome shotgun (WGS) entry which is preliminary data.</text>
</comment>
<dbReference type="STRING" id="1776334.APZ16_00430"/>
<protein>
    <recommendedName>
        <fullName evidence="1">GIY-YIG domain-containing protein</fullName>
    </recommendedName>
</protein>
<reference evidence="2 3" key="1">
    <citation type="journal article" date="2016" name="Nat. Microbiol.">
        <title>Genomic inference of the metabolism of cosmopolitan subsurface Archaea, Hadesarchaea.</title>
        <authorList>
            <person name="Baker B.J."/>
            <person name="Saw J.H."/>
            <person name="Lind A.E."/>
            <person name="Lazar C.S."/>
            <person name="Hinrichs K.-U."/>
            <person name="Teske A.P."/>
            <person name="Ettema T.J."/>
        </authorList>
    </citation>
    <scope>NUCLEOTIDE SEQUENCE [LARGE SCALE GENOMIC DNA]</scope>
</reference>
<dbReference type="Proteomes" id="UP000074294">
    <property type="component" value="Unassembled WGS sequence"/>
</dbReference>
<evidence type="ECO:0000313" key="3">
    <source>
        <dbReference type="Proteomes" id="UP000074294"/>
    </source>
</evidence>
<organism evidence="2 3">
    <name type="scientific">Hadarchaeum yellowstonense</name>
    <dbReference type="NCBI Taxonomy" id="1776334"/>
    <lineage>
        <taxon>Archaea</taxon>
        <taxon>Methanobacteriati</taxon>
        <taxon>Candidatus Hadarchaeota</taxon>
        <taxon>Candidatus Hadarchaeia</taxon>
        <taxon>Candidatus Hadarchaeales</taxon>
        <taxon>Candidatus Hadarchaeaceae</taxon>
        <taxon>Candidatus Hadarchaeum</taxon>
    </lineage>
</organism>
<feature type="domain" description="GIY-YIG" evidence="1">
    <location>
        <begin position="26"/>
        <end position="121"/>
    </location>
</feature>
<dbReference type="SMART" id="SM00465">
    <property type="entry name" value="GIYc"/>
    <property type="match status" value="1"/>
</dbReference>
<gene>
    <name evidence="2" type="ORF">APZ16_00430</name>
</gene>
<dbReference type="PANTHER" id="PTHR37460">
    <property type="entry name" value="ENDONUCLEASE III"/>
    <property type="match status" value="1"/>
</dbReference>
<accession>A0A147JYU2</accession>
<dbReference type="EMBL" id="LQMQ01000014">
    <property type="protein sequence ID" value="KUO41775.1"/>
    <property type="molecule type" value="Genomic_DNA"/>
</dbReference>
<evidence type="ECO:0000313" key="2">
    <source>
        <dbReference type="EMBL" id="KUO41775.1"/>
    </source>
</evidence>
<dbReference type="Pfam" id="PF01986">
    <property type="entry name" value="DUF123"/>
    <property type="match status" value="1"/>
</dbReference>
<name>A0A147JYU2_HADYE</name>
<dbReference type="InterPro" id="IPR002837">
    <property type="entry name" value="DUF123"/>
</dbReference>
<dbReference type="CDD" id="cd10441">
    <property type="entry name" value="GIY-YIG_COG1833"/>
    <property type="match status" value="1"/>
</dbReference>
<dbReference type="PANTHER" id="PTHR37460:SF1">
    <property type="entry name" value="ENDONUCLEASE III"/>
    <property type="match status" value="1"/>
</dbReference>
<dbReference type="AlphaFoldDB" id="A0A147JYU2"/>